<dbReference type="Proteomes" id="UP000321558">
    <property type="component" value="Unassembled WGS sequence"/>
</dbReference>
<evidence type="ECO:0000313" key="4">
    <source>
        <dbReference type="Proteomes" id="UP000321558"/>
    </source>
</evidence>
<dbReference type="NCBIfam" id="TIGR01891">
    <property type="entry name" value="amidohydrolases"/>
    <property type="match status" value="1"/>
</dbReference>
<keyword evidence="4" id="KW-1185">Reference proteome</keyword>
<comment type="caution">
    <text evidence="3">The sequence shown here is derived from an EMBL/GenBank/DDBJ whole genome shotgun (WGS) entry which is preliminary data.</text>
</comment>
<dbReference type="OrthoDB" id="9781032at2"/>
<dbReference type="Gene3D" id="3.40.630.10">
    <property type="entry name" value="Zn peptidases"/>
    <property type="match status" value="1"/>
</dbReference>
<keyword evidence="3" id="KW-0378">Hydrolase</keyword>
<dbReference type="GO" id="GO:0071713">
    <property type="term" value="F:para-aminobenzoyl-glutamate hydrolase activity"/>
    <property type="evidence" value="ECO:0007669"/>
    <property type="project" value="TreeGrafter"/>
</dbReference>
<proteinExistence type="inferred from homology"/>
<sequence length="391" mass="42111">MKSNLKNELDKVINDLTNLSDTIFDNPELGDQEYESMKLLTDYLTSHQFKVEKGIVGRDTAFKATYSSGKPGPQIAYLAEYDALPGVGHGCGHNLIGTMSVGAGVVLSKVIDEIGGTVYVFGTPAEETNGAKVPMSEQGVFDGIDAAMILHPSDTSQVSGESLAMDAIQFEYHGKTAHAAAAPEKGINALDGVLQLFNGINALRQHVKSDVRIHGVIPDGGQAANVVPDKAVAQFYVRANNRPYLNEVVEKVKHIAEGAALMTGATLNISNYELSYDDMTTNQVLSDLFTANLKETSRLPVYGAKESYGSIDMGNVSQVVPAIHPYIGLNKEGLIAHTKEFANQTITEDGHLALYEGALSLAKTGYDLLTNEEAVQAMKEEFNKNKEEVNV</sequence>
<dbReference type="EMBL" id="BJYM01000012">
    <property type="protein sequence ID" value="GEN88256.1"/>
    <property type="molecule type" value="Genomic_DNA"/>
</dbReference>
<dbReference type="AlphaFoldDB" id="A0A511ZLF2"/>
<dbReference type="CDD" id="cd05672">
    <property type="entry name" value="M20_ACY1L2-like"/>
    <property type="match status" value="1"/>
</dbReference>
<accession>A0A511ZLF2</accession>
<reference evidence="3 4" key="1">
    <citation type="submission" date="2019-07" db="EMBL/GenBank/DDBJ databases">
        <title>Whole genome shotgun sequence of Oceanobacillus sojae NBRC 105379.</title>
        <authorList>
            <person name="Hosoyama A."/>
            <person name="Uohara A."/>
            <person name="Ohji S."/>
            <person name="Ichikawa N."/>
        </authorList>
    </citation>
    <scope>NUCLEOTIDE SEQUENCE [LARGE SCALE GENOMIC DNA]</scope>
    <source>
        <strain evidence="3 4">NBRC 105379</strain>
    </source>
</reference>
<comment type="similarity">
    <text evidence="1">Belongs to the peptidase M20A family.</text>
</comment>
<dbReference type="Pfam" id="PF01546">
    <property type="entry name" value="Peptidase_M20"/>
    <property type="match status" value="1"/>
</dbReference>
<dbReference type="InterPro" id="IPR017144">
    <property type="entry name" value="Xaa-Arg_dipeptidase"/>
</dbReference>
<name>A0A511ZLF2_9BACI</name>
<dbReference type="Pfam" id="PF07687">
    <property type="entry name" value="M20_dimer"/>
    <property type="match status" value="1"/>
</dbReference>
<dbReference type="GO" id="GO:0046657">
    <property type="term" value="P:folic acid catabolic process"/>
    <property type="evidence" value="ECO:0007669"/>
    <property type="project" value="TreeGrafter"/>
</dbReference>
<gene>
    <name evidence="3" type="ORF">OSO01_29950</name>
</gene>
<organism evidence="3 4">
    <name type="scientific">Oceanobacillus sojae</name>
    <dbReference type="NCBI Taxonomy" id="582851"/>
    <lineage>
        <taxon>Bacteria</taxon>
        <taxon>Bacillati</taxon>
        <taxon>Bacillota</taxon>
        <taxon>Bacilli</taxon>
        <taxon>Bacillales</taxon>
        <taxon>Bacillaceae</taxon>
        <taxon>Oceanobacillus</taxon>
    </lineage>
</organism>
<dbReference type="GO" id="GO:0005737">
    <property type="term" value="C:cytoplasm"/>
    <property type="evidence" value="ECO:0007669"/>
    <property type="project" value="TreeGrafter"/>
</dbReference>
<dbReference type="InterPro" id="IPR002933">
    <property type="entry name" value="Peptidase_M20"/>
</dbReference>
<dbReference type="PANTHER" id="PTHR30575">
    <property type="entry name" value="PEPTIDASE M20"/>
    <property type="match status" value="1"/>
</dbReference>
<dbReference type="SUPFAM" id="SSF53187">
    <property type="entry name" value="Zn-dependent exopeptidases"/>
    <property type="match status" value="1"/>
</dbReference>
<dbReference type="STRING" id="582851.GCA_900162665_03829"/>
<feature type="domain" description="Peptidase M20 dimerisation" evidence="2">
    <location>
        <begin position="171"/>
        <end position="257"/>
    </location>
</feature>
<dbReference type="SUPFAM" id="SSF55031">
    <property type="entry name" value="Bacterial exopeptidase dimerisation domain"/>
    <property type="match status" value="1"/>
</dbReference>
<dbReference type="InterPro" id="IPR052030">
    <property type="entry name" value="Peptidase_M20/M20A_hydrolases"/>
</dbReference>
<dbReference type="PANTHER" id="PTHR30575:SF0">
    <property type="entry name" value="XAA-ARG DIPEPTIDASE"/>
    <property type="match status" value="1"/>
</dbReference>
<dbReference type="PIRSF" id="PIRSF037226">
    <property type="entry name" value="Amidohydrolase_ACY1L2_prd"/>
    <property type="match status" value="1"/>
</dbReference>
<dbReference type="Gene3D" id="3.30.70.360">
    <property type="match status" value="1"/>
</dbReference>
<dbReference type="InterPro" id="IPR011650">
    <property type="entry name" value="Peptidase_M20_dimer"/>
</dbReference>
<dbReference type="RefSeq" id="WP_147211194.1">
    <property type="nucleotide sequence ID" value="NZ_BJYM01000012.1"/>
</dbReference>
<evidence type="ECO:0000256" key="1">
    <source>
        <dbReference type="PIRNR" id="PIRNR037226"/>
    </source>
</evidence>
<evidence type="ECO:0000259" key="2">
    <source>
        <dbReference type="Pfam" id="PF07687"/>
    </source>
</evidence>
<evidence type="ECO:0000313" key="3">
    <source>
        <dbReference type="EMBL" id="GEN88256.1"/>
    </source>
</evidence>
<dbReference type="InterPro" id="IPR017439">
    <property type="entry name" value="Amidohydrolase"/>
</dbReference>
<dbReference type="FunFam" id="3.30.70.360:FF:000004">
    <property type="entry name" value="Peptidase M20 domain-containing protein 2"/>
    <property type="match status" value="1"/>
</dbReference>
<dbReference type="GO" id="GO:0016805">
    <property type="term" value="F:dipeptidase activity"/>
    <property type="evidence" value="ECO:0007669"/>
    <property type="project" value="InterPro"/>
</dbReference>
<protein>
    <recommendedName>
        <fullName evidence="1">Peptidase M20 domain-containing protein 2</fullName>
    </recommendedName>
</protein>
<dbReference type="InterPro" id="IPR036264">
    <property type="entry name" value="Bact_exopeptidase_dim_dom"/>
</dbReference>